<dbReference type="Proteomes" id="UP000076532">
    <property type="component" value="Unassembled WGS sequence"/>
</dbReference>
<dbReference type="PANTHER" id="PTHR12681:SF0">
    <property type="entry name" value="ZINC FINGER CCCH DOMAIN-CONTAINING PROTEIN 15"/>
    <property type="match status" value="1"/>
</dbReference>
<protein>
    <recommendedName>
        <fullName evidence="6">C3H1-type domain-containing protein</fullName>
    </recommendedName>
</protein>
<feature type="zinc finger region" description="C3H1-type" evidence="4">
    <location>
        <begin position="92"/>
        <end position="119"/>
    </location>
</feature>
<sequence>MPPKKMNAPSGSKVKDDKTFGMKNKNKSSKVQKEVQRIQQGAAMAGKSPAALAKEKERDLRAKEKLNEEKRAKEEAELLKPVQSQKVPFGVDPKTILCAFFKAGHCEKATKCKFSHNLDVERKVEKKNLYADTREEQEADTMETWDEEKLKDVVLSKHGNTRTTTDIVCKHFIEAIESNKFGWFWECPSGGEKCQYRHALPPGFVLKAQRKAEADAAKANIISLEEFLEVERHKLGSNLTPVTPKSFAKWKKTRMDKKQAEDEAMQKAKNTQNAAGKNVGMSGRDLFSYNPEWFDEEDDGNASDDWDLDQYRKQVDIEDAAAEDAAADGVADLALSEEAENEGAGAENEGAGAENEGAENEGGENEGREERGAADQEGAD</sequence>
<feature type="compositionally biased region" description="Basic and acidic residues" evidence="5">
    <location>
        <begin position="53"/>
        <end position="72"/>
    </location>
</feature>
<feature type="compositionally biased region" description="Basic and acidic residues" evidence="5">
    <location>
        <begin position="256"/>
        <end position="266"/>
    </location>
</feature>
<feature type="domain" description="C3H1-type" evidence="6">
    <location>
        <begin position="163"/>
        <end position="201"/>
    </location>
</feature>
<evidence type="ECO:0000256" key="4">
    <source>
        <dbReference type="PROSITE-ProRule" id="PRU00723"/>
    </source>
</evidence>
<dbReference type="PANTHER" id="PTHR12681">
    <property type="entry name" value="ZINC FINGER-CONTAINING PROTEIN P48ZNF"/>
    <property type="match status" value="1"/>
</dbReference>
<dbReference type="Gene3D" id="6.20.400.10">
    <property type="match status" value="1"/>
</dbReference>
<keyword evidence="1 4" id="KW-0479">Metal-binding</keyword>
<dbReference type="PROSITE" id="PS50103">
    <property type="entry name" value="ZF_C3H1"/>
    <property type="match status" value="2"/>
</dbReference>
<gene>
    <name evidence="7" type="ORF">FIBSPDRAFT_1050964</name>
</gene>
<dbReference type="GO" id="GO:0003729">
    <property type="term" value="F:mRNA binding"/>
    <property type="evidence" value="ECO:0007669"/>
    <property type="project" value="TreeGrafter"/>
</dbReference>
<dbReference type="GO" id="GO:0002181">
    <property type="term" value="P:cytoplasmic translation"/>
    <property type="evidence" value="ECO:0007669"/>
    <property type="project" value="TreeGrafter"/>
</dbReference>
<dbReference type="SMART" id="SM00356">
    <property type="entry name" value="ZnF_C3H1"/>
    <property type="match status" value="2"/>
</dbReference>
<feature type="zinc finger region" description="C3H1-type" evidence="4">
    <location>
        <begin position="163"/>
        <end position="201"/>
    </location>
</feature>
<accession>A0A165ZWS4</accession>
<feature type="region of interest" description="Disordered" evidence="5">
    <location>
        <begin position="317"/>
        <end position="380"/>
    </location>
</feature>
<evidence type="ECO:0000256" key="1">
    <source>
        <dbReference type="ARBA" id="ARBA00022723"/>
    </source>
</evidence>
<keyword evidence="2 4" id="KW-0863">Zinc-finger</keyword>
<dbReference type="InterPro" id="IPR000571">
    <property type="entry name" value="Znf_CCCH"/>
</dbReference>
<keyword evidence="3 4" id="KW-0862">Zinc</keyword>
<dbReference type="AlphaFoldDB" id="A0A165ZWS4"/>
<feature type="domain" description="C3H1-type" evidence="6">
    <location>
        <begin position="92"/>
        <end position="119"/>
    </location>
</feature>
<dbReference type="InterPro" id="IPR036855">
    <property type="entry name" value="Znf_CCCH_sf"/>
</dbReference>
<dbReference type="Pfam" id="PF16543">
    <property type="entry name" value="DFRP_C"/>
    <property type="match status" value="1"/>
</dbReference>
<dbReference type="EMBL" id="KV417669">
    <property type="protein sequence ID" value="KZP11013.1"/>
    <property type="molecule type" value="Genomic_DNA"/>
</dbReference>
<evidence type="ECO:0000313" key="7">
    <source>
        <dbReference type="EMBL" id="KZP11013.1"/>
    </source>
</evidence>
<evidence type="ECO:0000256" key="3">
    <source>
        <dbReference type="ARBA" id="ARBA00022833"/>
    </source>
</evidence>
<organism evidence="7 8">
    <name type="scientific">Athelia psychrophila</name>
    <dbReference type="NCBI Taxonomy" id="1759441"/>
    <lineage>
        <taxon>Eukaryota</taxon>
        <taxon>Fungi</taxon>
        <taxon>Dikarya</taxon>
        <taxon>Basidiomycota</taxon>
        <taxon>Agaricomycotina</taxon>
        <taxon>Agaricomycetes</taxon>
        <taxon>Agaricomycetidae</taxon>
        <taxon>Atheliales</taxon>
        <taxon>Atheliaceae</taxon>
        <taxon>Athelia</taxon>
    </lineage>
</organism>
<feature type="compositionally biased region" description="Acidic residues" evidence="5">
    <location>
        <begin position="317"/>
        <end position="326"/>
    </location>
</feature>
<feature type="compositionally biased region" description="Low complexity" evidence="5">
    <location>
        <begin position="342"/>
        <end position="355"/>
    </location>
</feature>
<dbReference type="STRING" id="436010.A0A165ZWS4"/>
<feature type="region of interest" description="Disordered" evidence="5">
    <location>
        <begin position="256"/>
        <end position="283"/>
    </location>
</feature>
<evidence type="ECO:0000259" key="6">
    <source>
        <dbReference type="PROSITE" id="PS50103"/>
    </source>
</evidence>
<reference evidence="7 8" key="1">
    <citation type="journal article" date="2016" name="Mol. Biol. Evol.">
        <title>Comparative Genomics of Early-Diverging Mushroom-Forming Fungi Provides Insights into the Origins of Lignocellulose Decay Capabilities.</title>
        <authorList>
            <person name="Nagy L.G."/>
            <person name="Riley R."/>
            <person name="Tritt A."/>
            <person name="Adam C."/>
            <person name="Daum C."/>
            <person name="Floudas D."/>
            <person name="Sun H."/>
            <person name="Yadav J.S."/>
            <person name="Pangilinan J."/>
            <person name="Larsson K.H."/>
            <person name="Matsuura K."/>
            <person name="Barry K."/>
            <person name="Labutti K."/>
            <person name="Kuo R."/>
            <person name="Ohm R.A."/>
            <person name="Bhattacharya S.S."/>
            <person name="Shirouzu T."/>
            <person name="Yoshinaga Y."/>
            <person name="Martin F.M."/>
            <person name="Grigoriev I.V."/>
            <person name="Hibbett D.S."/>
        </authorList>
    </citation>
    <scope>NUCLEOTIDE SEQUENCE [LARGE SCALE GENOMIC DNA]</scope>
    <source>
        <strain evidence="7 8">CBS 109695</strain>
    </source>
</reference>
<dbReference type="InterPro" id="IPR032378">
    <property type="entry name" value="ZC3H15/TMA46_C"/>
</dbReference>
<feature type="region of interest" description="Disordered" evidence="5">
    <location>
        <begin position="1"/>
        <end position="72"/>
    </location>
</feature>
<evidence type="ECO:0000313" key="8">
    <source>
        <dbReference type="Proteomes" id="UP000076532"/>
    </source>
</evidence>
<keyword evidence="8" id="KW-1185">Reference proteome</keyword>
<dbReference type="GO" id="GO:0005829">
    <property type="term" value="C:cytosol"/>
    <property type="evidence" value="ECO:0007669"/>
    <property type="project" value="TreeGrafter"/>
</dbReference>
<proteinExistence type="predicted"/>
<evidence type="ECO:0000256" key="5">
    <source>
        <dbReference type="SAM" id="MobiDB-lite"/>
    </source>
</evidence>
<dbReference type="Gene3D" id="4.10.1000.10">
    <property type="entry name" value="Zinc finger, CCCH-type"/>
    <property type="match status" value="1"/>
</dbReference>
<dbReference type="SUPFAM" id="SSF90229">
    <property type="entry name" value="CCCH zinc finger"/>
    <property type="match status" value="1"/>
</dbReference>
<feature type="compositionally biased region" description="Basic and acidic residues" evidence="5">
    <location>
        <begin position="365"/>
        <end position="374"/>
    </location>
</feature>
<dbReference type="OrthoDB" id="278280at2759"/>
<dbReference type="GO" id="GO:0008270">
    <property type="term" value="F:zinc ion binding"/>
    <property type="evidence" value="ECO:0007669"/>
    <property type="project" value="UniProtKB-KW"/>
</dbReference>
<evidence type="ECO:0000256" key="2">
    <source>
        <dbReference type="ARBA" id="ARBA00022771"/>
    </source>
</evidence>
<name>A0A165ZWS4_9AGAM</name>